<gene>
    <name evidence="2" type="ORF">Acife_1041</name>
</gene>
<dbReference type="STRING" id="743299.Acife_1041"/>
<evidence type="ECO:0000313" key="2">
    <source>
        <dbReference type="EMBL" id="AEM47209.1"/>
    </source>
</evidence>
<evidence type="ECO:0000313" key="3">
    <source>
        <dbReference type="Proteomes" id="UP000009220"/>
    </source>
</evidence>
<dbReference type="Proteomes" id="UP000009220">
    <property type="component" value="Chromosome"/>
</dbReference>
<dbReference type="EMBL" id="CP002985">
    <property type="protein sequence ID" value="AEM47209.1"/>
    <property type="molecule type" value="Genomic_DNA"/>
</dbReference>
<feature type="region of interest" description="Disordered" evidence="1">
    <location>
        <begin position="1"/>
        <end position="25"/>
    </location>
</feature>
<feature type="compositionally biased region" description="Polar residues" evidence="1">
    <location>
        <begin position="1"/>
        <end position="24"/>
    </location>
</feature>
<organism evidence="2 3">
    <name type="scientific">Acidithiobacillus ferrivorans SS3</name>
    <dbReference type="NCBI Taxonomy" id="743299"/>
    <lineage>
        <taxon>Bacteria</taxon>
        <taxon>Pseudomonadati</taxon>
        <taxon>Pseudomonadota</taxon>
        <taxon>Acidithiobacillia</taxon>
        <taxon>Acidithiobacillales</taxon>
        <taxon>Acidithiobacillaceae</taxon>
        <taxon>Acidithiobacillus</taxon>
    </lineage>
</organism>
<accession>G0JNH9</accession>
<dbReference type="AlphaFoldDB" id="G0JNH9"/>
<dbReference type="RefSeq" id="WP_014028466.1">
    <property type="nucleotide sequence ID" value="NC_015942.1"/>
</dbReference>
<dbReference type="KEGG" id="afi:Acife_1041"/>
<protein>
    <submittedName>
        <fullName evidence="2">Uncharacterized protein</fullName>
    </submittedName>
</protein>
<dbReference type="HOGENOM" id="CLU_2784449_0_0_6"/>
<proteinExistence type="predicted"/>
<reference evidence="2 3" key="1">
    <citation type="journal article" date="2011" name="J. Bacteriol.">
        <title>Draft genome of the psychrotolerant acidophile Acidithiobacillus ferrivorans SS3.</title>
        <authorList>
            <person name="Liljeqvist M."/>
            <person name="Valdes J."/>
            <person name="Holmes D.S."/>
            <person name="Dopson M."/>
        </authorList>
    </citation>
    <scope>NUCLEOTIDE SEQUENCE [LARGE SCALE GENOMIC DNA]</scope>
    <source>
        <strain evidence="2 3">SS3</strain>
    </source>
</reference>
<evidence type="ECO:0000256" key="1">
    <source>
        <dbReference type="SAM" id="MobiDB-lite"/>
    </source>
</evidence>
<sequence>MKKAPVQNSNESPRQGHDNTITTKSGRRGASSLWFAIRTLNGVQLTVDDVRVLSEALADLQAILGGAL</sequence>
<name>G0JNH9_9PROT</name>